<dbReference type="eggNOG" id="ENOG50338TZ">
    <property type="taxonomic scope" value="Bacteria"/>
</dbReference>
<evidence type="ECO:0000313" key="1">
    <source>
        <dbReference type="EMBL" id="KFB98596.1"/>
    </source>
</evidence>
<dbReference type="AlphaFoldDB" id="A0A084ZMA2"/>
<dbReference type="Pfam" id="PF02413">
    <property type="entry name" value="Caudo_TAP"/>
    <property type="match status" value="1"/>
</dbReference>
<dbReference type="RefSeq" id="WP_038162766.1">
    <property type="nucleotide sequence ID" value="NZ_JMTB01000122.1"/>
</dbReference>
<dbReference type="InterPro" id="IPR003458">
    <property type="entry name" value="Phage_T4_Gp38_tail_assem"/>
</dbReference>
<evidence type="ECO:0000313" key="2">
    <source>
        <dbReference type="Proteomes" id="UP000028630"/>
    </source>
</evidence>
<proteinExistence type="predicted"/>
<gene>
    <name evidence="1" type="ORF">GTGU_04480</name>
</gene>
<protein>
    <recommendedName>
        <fullName evidence="3">Tail fiber assembly protein</fullName>
    </recommendedName>
</protein>
<evidence type="ECO:0008006" key="3">
    <source>
        <dbReference type="Google" id="ProtNLM"/>
    </source>
</evidence>
<dbReference type="EMBL" id="JMTB01000122">
    <property type="protein sequence ID" value="KFB98596.1"/>
    <property type="molecule type" value="Genomic_DNA"/>
</dbReference>
<sequence>MKYFIDESCVIYAYEDDGSQDELIGNKKMLTEKELDAILNPPPTHEEVIASAKLKKSELLTNAESTISIWQTKLLLNVISDKDKASLIAWLAYIDMLNTIDVSLAPNINWPAHPGQ</sequence>
<dbReference type="Proteomes" id="UP000028630">
    <property type="component" value="Unassembled WGS sequence"/>
</dbReference>
<accession>A0A084ZMA2</accession>
<reference evidence="2" key="1">
    <citation type="submission" date="2014-05" db="EMBL/GenBank/DDBJ databases">
        <title>ATOL: Assembling a taxonomically balanced genome-scale reconstruction of the evolutionary history of the Enterobacteriaceae.</title>
        <authorList>
            <person name="Plunkett G. III"/>
            <person name="Neeno-Eckwall E.C."/>
            <person name="Glasner J.D."/>
            <person name="Perna N.T."/>
        </authorList>
    </citation>
    <scope>NUCLEOTIDE SEQUENCE [LARGE SCALE GENOMIC DNA]</scope>
    <source>
        <strain evidence="2">ATCC 49490</strain>
    </source>
</reference>
<organism evidence="1 2">
    <name type="scientific">Trabulsiella guamensis ATCC 49490</name>
    <dbReference type="NCBI Taxonomy" id="1005994"/>
    <lineage>
        <taxon>Bacteria</taxon>
        <taxon>Pseudomonadati</taxon>
        <taxon>Pseudomonadota</taxon>
        <taxon>Gammaproteobacteria</taxon>
        <taxon>Enterobacterales</taxon>
        <taxon>Enterobacteriaceae</taxon>
        <taxon>Trabulsiella</taxon>
    </lineage>
</organism>
<comment type="caution">
    <text evidence="1">The sequence shown here is derived from an EMBL/GenBank/DDBJ whole genome shotgun (WGS) entry which is preliminary data.</text>
</comment>
<keyword evidence="2" id="KW-1185">Reference proteome</keyword>
<name>A0A084ZMA2_9ENTR</name>
<dbReference type="OrthoDB" id="8596093at2"/>